<dbReference type="EMBL" id="CP003360">
    <property type="protein sequence ID" value="AFM24387.1"/>
    <property type="molecule type" value="Genomic_DNA"/>
</dbReference>
<evidence type="ECO:0000256" key="4">
    <source>
        <dbReference type="ARBA" id="ARBA00022670"/>
    </source>
</evidence>
<evidence type="ECO:0000256" key="5">
    <source>
        <dbReference type="ARBA" id="ARBA00022692"/>
    </source>
</evidence>
<dbReference type="Pfam" id="PF02163">
    <property type="entry name" value="Peptidase_M50"/>
    <property type="match status" value="2"/>
</dbReference>
<evidence type="ECO:0000313" key="20">
    <source>
        <dbReference type="Proteomes" id="UP000006055"/>
    </source>
</evidence>
<proteinExistence type="inferred from homology"/>
<dbReference type="eggNOG" id="COG0517">
    <property type="taxonomic scope" value="Bacteria"/>
</dbReference>
<evidence type="ECO:0000256" key="1">
    <source>
        <dbReference type="ARBA" id="ARBA00004651"/>
    </source>
</evidence>
<feature type="binding site" evidence="16">
    <location>
        <position position="61"/>
    </location>
    <ligand>
        <name>Zn(2+)</name>
        <dbReference type="ChEBI" id="CHEBI:29105"/>
        <note>catalytic</note>
    </ligand>
</feature>
<dbReference type="CDD" id="cd06164">
    <property type="entry name" value="S2P-M50_SpoIVFB_CBS"/>
    <property type="match status" value="1"/>
</dbReference>
<dbReference type="SMART" id="SM00116">
    <property type="entry name" value="CBS"/>
    <property type="match status" value="2"/>
</dbReference>
<evidence type="ECO:0000256" key="10">
    <source>
        <dbReference type="ARBA" id="ARBA00022989"/>
    </source>
</evidence>
<feature type="transmembrane region" description="Helical" evidence="14">
    <location>
        <begin position="137"/>
        <end position="156"/>
    </location>
</feature>
<feature type="transmembrane region" description="Helical" evidence="14">
    <location>
        <begin position="21"/>
        <end position="54"/>
    </location>
</feature>
<dbReference type="InterPro" id="IPR008915">
    <property type="entry name" value="Peptidase_M50"/>
</dbReference>
<evidence type="ECO:0000256" key="13">
    <source>
        <dbReference type="ARBA" id="ARBA00023136"/>
    </source>
</evidence>
<keyword evidence="7" id="KW-0677">Repeat</keyword>
<dbReference type="InterPro" id="IPR046342">
    <property type="entry name" value="CBS_dom_sf"/>
</dbReference>
<keyword evidence="20" id="KW-1185">Reference proteome</keyword>
<evidence type="ECO:0000256" key="8">
    <source>
        <dbReference type="ARBA" id="ARBA00022801"/>
    </source>
</evidence>
<evidence type="ECO:0000256" key="12">
    <source>
        <dbReference type="ARBA" id="ARBA00023122"/>
    </source>
</evidence>
<feature type="domain" description="CBS" evidence="18">
    <location>
        <begin position="299"/>
        <end position="358"/>
    </location>
</feature>
<dbReference type="PANTHER" id="PTHR39188:SF3">
    <property type="entry name" value="STAGE IV SPORULATION PROTEIN FB"/>
    <property type="match status" value="1"/>
</dbReference>
<comment type="cofactor">
    <cofactor evidence="14 16">
        <name>Zn(2+)</name>
        <dbReference type="ChEBI" id="CHEBI:29105"/>
    </cofactor>
    <text evidence="14 16">Binds 1 zinc ion per subunit.</text>
</comment>
<dbReference type="PANTHER" id="PTHR39188">
    <property type="entry name" value="MEMBRANE-ASSOCIATED ZINC METALLOPROTEASE M50B"/>
    <property type="match status" value="1"/>
</dbReference>
<feature type="binding site" evidence="16">
    <location>
        <position position="57"/>
    </location>
    <ligand>
        <name>Zn(2+)</name>
        <dbReference type="ChEBI" id="CHEBI:29105"/>
        <note>catalytic</note>
    </ligand>
</feature>
<evidence type="ECO:0000256" key="16">
    <source>
        <dbReference type="PIRSR" id="PIRSR006404-2"/>
    </source>
</evidence>
<dbReference type="Pfam" id="PF00571">
    <property type="entry name" value="CBS"/>
    <property type="match status" value="2"/>
</dbReference>
<dbReference type="eggNOG" id="COG1994">
    <property type="taxonomic scope" value="Bacteria"/>
</dbReference>
<feature type="transmembrane region" description="Helical" evidence="14">
    <location>
        <begin position="188"/>
        <end position="215"/>
    </location>
</feature>
<dbReference type="Proteomes" id="UP000006055">
    <property type="component" value="Chromosome"/>
</dbReference>
<dbReference type="InterPro" id="IPR000644">
    <property type="entry name" value="CBS_dom"/>
</dbReference>
<keyword evidence="3" id="KW-1003">Cell membrane</keyword>
<dbReference type="AlphaFoldDB" id="I4C496"/>
<evidence type="ECO:0000256" key="9">
    <source>
        <dbReference type="ARBA" id="ARBA00022833"/>
    </source>
</evidence>
<dbReference type="KEGG" id="dti:Desti_1676"/>
<evidence type="ECO:0000256" key="14">
    <source>
        <dbReference type="PIRNR" id="PIRNR006404"/>
    </source>
</evidence>
<evidence type="ECO:0000256" key="11">
    <source>
        <dbReference type="ARBA" id="ARBA00023049"/>
    </source>
</evidence>
<keyword evidence="8 14" id="KW-0378">Hydrolase</keyword>
<keyword evidence="6 14" id="KW-0479">Metal-binding</keyword>
<dbReference type="PIRSF" id="PIRSF006404">
    <property type="entry name" value="UCP006404_Pept_M50_CBS"/>
    <property type="match status" value="1"/>
</dbReference>
<dbReference type="GO" id="GO:0006508">
    <property type="term" value="P:proteolysis"/>
    <property type="evidence" value="ECO:0007669"/>
    <property type="project" value="UniProtKB-KW"/>
</dbReference>
<dbReference type="GO" id="GO:0008237">
    <property type="term" value="F:metallopeptidase activity"/>
    <property type="evidence" value="ECO:0007669"/>
    <property type="project" value="UniProtKB-UniRule"/>
</dbReference>
<keyword evidence="4 14" id="KW-0645">Protease</keyword>
<keyword evidence="13 14" id="KW-0472">Membrane</keyword>
<feature type="transmembrane region" description="Helical" evidence="14">
    <location>
        <begin position="97"/>
        <end position="117"/>
    </location>
</feature>
<dbReference type="PROSITE" id="PS51371">
    <property type="entry name" value="CBS"/>
    <property type="match status" value="2"/>
</dbReference>
<evidence type="ECO:0000256" key="6">
    <source>
        <dbReference type="ARBA" id="ARBA00022723"/>
    </source>
</evidence>
<dbReference type="GO" id="GO:0005886">
    <property type="term" value="C:plasma membrane"/>
    <property type="evidence" value="ECO:0007669"/>
    <property type="project" value="UniProtKB-SubCell"/>
</dbReference>
<organism evidence="19 20">
    <name type="scientific">Desulfomonile tiedjei (strain ATCC 49306 / DSM 6799 / DCB-1)</name>
    <dbReference type="NCBI Taxonomy" id="706587"/>
    <lineage>
        <taxon>Bacteria</taxon>
        <taxon>Pseudomonadati</taxon>
        <taxon>Thermodesulfobacteriota</taxon>
        <taxon>Desulfomonilia</taxon>
        <taxon>Desulfomonilales</taxon>
        <taxon>Desulfomonilaceae</taxon>
        <taxon>Desulfomonile</taxon>
    </lineage>
</organism>
<evidence type="ECO:0000256" key="15">
    <source>
        <dbReference type="PIRSR" id="PIRSR006404-1"/>
    </source>
</evidence>
<dbReference type="STRING" id="706587.Desti_1676"/>
<dbReference type="GO" id="GO:0046872">
    <property type="term" value="F:metal ion binding"/>
    <property type="evidence" value="ECO:0007669"/>
    <property type="project" value="UniProtKB-UniRule"/>
</dbReference>
<dbReference type="RefSeq" id="WP_014809535.1">
    <property type="nucleotide sequence ID" value="NC_018025.1"/>
</dbReference>
<feature type="active site" evidence="15">
    <location>
        <position position="58"/>
    </location>
</feature>
<evidence type="ECO:0000313" key="19">
    <source>
        <dbReference type="EMBL" id="AFM24387.1"/>
    </source>
</evidence>
<comment type="similarity">
    <text evidence="2 14">Belongs to the peptidase M50B family.</text>
</comment>
<feature type="domain" description="CBS" evidence="18">
    <location>
        <begin position="237"/>
        <end position="292"/>
    </location>
</feature>
<gene>
    <name evidence="19" type="ordered locus">Desti_1676</name>
</gene>
<comment type="caution">
    <text evidence="14">Lacks conserved residue(s) required for the propagation of feature annotation.</text>
</comment>
<evidence type="ECO:0000256" key="7">
    <source>
        <dbReference type="ARBA" id="ARBA00022737"/>
    </source>
</evidence>
<dbReference type="SUPFAM" id="SSF54631">
    <property type="entry name" value="CBS-domain pair"/>
    <property type="match status" value="1"/>
</dbReference>
<accession>I4C496</accession>
<keyword evidence="9 14" id="KW-0862">Zinc</keyword>
<dbReference type="InterPro" id="IPR016483">
    <property type="entry name" value="UCP006404_Pept_M50_CBS"/>
</dbReference>
<reference evidence="20" key="1">
    <citation type="submission" date="2012-06" db="EMBL/GenBank/DDBJ databases">
        <title>Complete sequence of chromosome of Desulfomonile tiedjei DSM 6799.</title>
        <authorList>
            <person name="Lucas S."/>
            <person name="Copeland A."/>
            <person name="Lapidus A."/>
            <person name="Glavina del Rio T."/>
            <person name="Dalin E."/>
            <person name="Tice H."/>
            <person name="Bruce D."/>
            <person name="Goodwin L."/>
            <person name="Pitluck S."/>
            <person name="Peters L."/>
            <person name="Ovchinnikova G."/>
            <person name="Zeytun A."/>
            <person name="Lu M."/>
            <person name="Kyrpides N."/>
            <person name="Mavromatis K."/>
            <person name="Ivanova N."/>
            <person name="Brettin T."/>
            <person name="Detter J.C."/>
            <person name="Han C."/>
            <person name="Larimer F."/>
            <person name="Land M."/>
            <person name="Hauser L."/>
            <person name="Markowitz V."/>
            <person name="Cheng J.-F."/>
            <person name="Hugenholtz P."/>
            <person name="Woyke T."/>
            <person name="Wu D."/>
            <person name="Spring S."/>
            <person name="Schroeder M."/>
            <person name="Brambilla E."/>
            <person name="Klenk H.-P."/>
            <person name="Eisen J.A."/>
        </authorList>
    </citation>
    <scope>NUCLEOTIDE SEQUENCE [LARGE SCALE GENOMIC DNA]</scope>
    <source>
        <strain evidence="20">ATCC 49306 / DSM 6799 / DCB-1</strain>
    </source>
</reference>
<keyword evidence="10 14" id="KW-1133">Transmembrane helix</keyword>
<dbReference type="HOGENOM" id="CLU_037123_1_1_7"/>
<feature type="binding site" evidence="16">
    <location>
        <position position="159"/>
    </location>
    <ligand>
        <name>Zn(2+)</name>
        <dbReference type="ChEBI" id="CHEBI:29105"/>
        <note>catalytic</note>
    </ligand>
</feature>
<keyword evidence="11 14" id="KW-0482">Metalloprotease</keyword>
<dbReference type="Gene3D" id="3.10.580.10">
    <property type="entry name" value="CBS-domain"/>
    <property type="match status" value="1"/>
</dbReference>
<keyword evidence="12 17" id="KW-0129">CBS domain</keyword>
<evidence type="ECO:0000259" key="18">
    <source>
        <dbReference type="PROSITE" id="PS51371"/>
    </source>
</evidence>
<protein>
    <recommendedName>
        <fullName evidence="14">Zinc metalloprotease</fullName>
    </recommendedName>
</protein>
<name>I4C496_DESTA</name>
<dbReference type="OrthoDB" id="9781963at2"/>
<evidence type="ECO:0000256" key="17">
    <source>
        <dbReference type="PROSITE-ProRule" id="PRU00703"/>
    </source>
</evidence>
<sequence length="370" mass="39977">MRWSFRIGSIMGIPVKVHLTFVLLLILIYFVGVSVIGIGGLAGVVFVVLVFASVVFHELSHSLVARHYGIEVVDITLLPIGGVARMPNPPENPTQEILISVAGPAASMILGFSLWFFAELFGTGVSLRDLSVEKSLLAQLAAVNFVLAIFNLLPAFPMDGGRILRGFLALYLSKYTATRIAVGVGQVFAILLFFLGIFTMNFFMLLIALFVYLGAEAEERYSGIMLSLGEASAGAAMITHIEAVSPDATLGDLAALFTRGFQSDFPVVDDRRLVGLVTRDMLVNGLHEQGPSAPITSFMIKDFATAVEDTPLTEVFHKMQNTGIRAVPVLRGGELKGLVTLEQIGRYNMLCSGYSCEFLHPGKSSKVVAQ</sequence>
<evidence type="ECO:0000256" key="3">
    <source>
        <dbReference type="ARBA" id="ARBA00022475"/>
    </source>
</evidence>
<comment type="subcellular location">
    <subcellularLocation>
        <location evidence="1">Cell membrane</location>
        <topology evidence="1">Multi-pass membrane protein</topology>
    </subcellularLocation>
</comment>
<evidence type="ECO:0000256" key="2">
    <source>
        <dbReference type="ARBA" id="ARBA00007931"/>
    </source>
</evidence>
<keyword evidence="5 14" id="KW-0812">Transmembrane</keyword>